<accession>A0A0F9RQV2</accession>
<feature type="domain" description="Transposase IS200-like" evidence="1">
    <location>
        <begin position="1"/>
        <end position="69"/>
    </location>
</feature>
<dbReference type="AlphaFoldDB" id="A0A0F9RQV2"/>
<proteinExistence type="predicted"/>
<dbReference type="InterPro" id="IPR002686">
    <property type="entry name" value="Transposase_17"/>
</dbReference>
<name>A0A0F9RQV2_9ZZZZ</name>
<dbReference type="SUPFAM" id="SSF143422">
    <property type="entry name" value="Transposase IS200-like"/>
    <property type="match status" value="1"/>
</dbReference>
<sequence length="176" mass="20510">MTNHVHLILNPNNEPENLAKLMKRLAGRQTHYVNHQENRSGSLWEGRYKSSPIETNAYLLSCLRYVERNPVKAVMVKSVSDYEWSSYSQHAGLTENKWIDDDPVYLSLASEKAEREQRYVNYVNDVGSEHENQLIQRALQRNQLTGSARFIDEVESRLGVRIEQRGQGRPRKERVK</sequence>
<reference evidence="2" key="1">
    <citation type="journal article" date="2015" name="Nature">
        <title>Complex archaea that bridge the gap between prokaryotes and eukaryotes.</title>
        <authorList>
            <person name="Spang A."/>
            <person name="Saw J.H."/>
            <person name="Jorgensen S.L."/>
            <person name="Zaremba-Niedzwiedzka K."/>
            <person name="Martijn J."/>
            <person name="Lind A.E."/>
            <person name="van Eijk R."/>
            <person name="Schleper C."/>
            <person name="Guy L."/>
            <person name="Ettema T.J."/>
        </authorList>
    </citation>
    <scope>NUCLEOTIDE SEQUENCE</scope>
</reference>
<dbReference type="GO" id="GO:0006313">
    <property type="term" value="P:DNA transposition"/>
    <property type="evidence" value="ECO:0007669"/>
    <property type="project" value="InterPro"/>
</dbReference>
<dbReference type="GO" id="GO:0003677">
    <property type="term" value="F:DNA binding"/>
    <property type="evidence" value="ECO:0007669"/>
    <property type="project" value="InterPro"/>
</dbReference>
<protein>
    <recommendedName>
        <fullName evidence="1">Transposase IS200-like domain-containing protein</fullName>
    </recommendedName>
</protein>
<gene>
    <name evidence="2" type="ORF">LCGC14_0942820</name>
</gene>
<organism evidence="2">
    <name type="scientific">marine sediment metagenome</name>
    <dbReference type="NCBI Taxonomy" id="412755"/>
    <lineage>
        <taxon>unclassified sequences</taxon>
        <taxon>metagenomes</taxon>
        <taxon>ecological metagenomes</taxon>
    </lineage>
</organism>
<dbReference type="PANTHER" id="PTHR34322:SF2">
    <property type="entry name" value="TRANSPOSASE IS200-LIKE DOMAIN-CONTAINING PROTEIN"/>
    <property type="match status" value="1"/>
</dbReference>
<dbReference type="InterPro" id="IPR036515">
    <property type="entry name" value="Transposase_17_sf"/>
</dbReference>
<evidence type="ECO:0000259" key="1">
    <source>
        <dbReference type="SMART" id="SM01321"/>
    </source>
</evidence>
<dbReference type="GO" id="GO:0004803">
    <property type="term" value="F:transposase activity"/>
    <property type="evidence" value="ECO:0007669"/>
    <property type="project" value="InterPro"/>
</dbReference>
<dbReference type="Gene3D" id="3.30.70.1290">
    <property type="entry name" value="Transposase IS200-like"/>
    <property type="match status" value="1"/>
</dbReference>
<dbReference type="EMBL" id="LAZR01003307">
    <property type="protein sequence ID" value="KKN19723.1"/>
    <property type="molecule type" value="Genomic_DNA"/>
</dbReference>
<dbReference type="PANTHER" id="PTHR34322">
    <property type="entry name" value="TRANSPOSASE, Y1_TNP DOMAIN-CONTAINING"/>
    <property type="match status" value="1"/>
</dbReference>
<dbReference type="Pfam" id="PF01797">
    <property type="entry name" value="Y1_Tnp"/>
    <property type="match status" value="1"/>
</dbReference>
<evidence type="ECO:0000313" key="2">
    <source>
        <dbReference type="EMBL" id="KKN19723.1"/>
    </source>
</evidence>
<dbReference type="SMART" id="SM01321">
    <property type="entry name" value="Y1_Tnp"/>
    <property type="match status" value="1"/>
</dbReference>
<comment type="caution">
    <text evidence="2">The sequence shown here is derived from an EMBL/GenBank/DDBJ whole genome shotgun (WGS) entry which is preliminary data.</text>
</comment>